<feature type="region of interest" description="Disordered" evidence="1">
    <location>
        <begin position="1"/>
        <end position="21"/>
    </location>
</feature>
<dbReference type="Pfam" id="PF12277">
    <property type="entry name" value="DUF3618"/>
    <property type="match status" value="1"/>
</dbReference>
<dbReference type="InterPro" id="IPR022062">
    <property type="entry name" value="DUF3618"/>
</dbReference>
<comment type="caution">
    <text evidence="2">The sequence shown here is derived from an EMBL/GenBank/DDBJ whole genome shotgun (WGS) entry which is preliminary data.</text>
</comment>
<dbReference type="EMBL" id="JAZEWV010000042">
    <property type="protein sequence ID" value="MEE4546241.1"/>
    <property type="molecule type" value="Genomic_DNA"/>
</dbReference>
<accession>A0ABU7PK85</accession>
<evidence type="ECO:0000313" key="2">
    <source>
        <dbReference type="EMBL" id="MEE4546241.1"/>
    </source>
</evidence>
<gene>
    <name evidence="2" type="ORF">V2S66_30280</name>
</gene>
<reference evidence="2 3" key="1">
    <citation type="submission" date="2023-12" db="EMBL/GenBank/DDBJ databases">
        <title>Streptomyces sp. V4-01.</title>
        <authorList>
            <person name="Somphong A."/>
            <person name="Phongsopitanun W."/>
        </authorList>
    </citation>
    <scope>NUCLEOTIDE SEQUENCE [LARGE SCALE GENOMIC DNA]</scope>
    <source>
        <strain evidence="2 3">V4-01</strain>
    </source>
</reference>
<feature type="compositionally biased region" description="Basic and acidic residues" evidence="1">
    <location>
        <begin position="76"/>
        <end position="90"/>
    </location>
</feature>
<evidence type="ECO:0000256" key="1">
    <source>
        <dbReference type="SAM" id="MobiDB-lite"/>
    </source>
</evidence>
<feature type="region of interest" description="Disordered" evidence="1">
    <location>
        <begin position="72"/>
        <end position="94"/>
    </location>
</feature>
<organism evidence="2 3">
    <name type="scientific">Actinacidiphila polyblastidii</name>
    <dbReference type="NCBI Taxonomy" id="3110430"/>
    <lineage>
        <taxon>Bacteria</taxon>
        <taxon>Bacillati</taxon>
        <taxon>Actinomycetota</taxon>
        <taxon>Actinomycetes</taxon>
        <taxon>Kitasatosporales</taxon>
        <taxon>Streptomycetaceae</taxon>
        <taxon>Actinacidiphila</taxon>
    </lineage>
</organism>
<protein>
    <submittedName>
        <fullName evidence="2">DUF3618 domain-containing protein</fullName>
    </submittedName>
</protein>
<dbReference type="Proteomes" id="UP001344658">
    <property type="component" value="Unassembled WGS sequence"/>
</dbReference>
<name>A0ABU7PK85_9ACTN</name>
<evidence type="ECO:0000313" key="3">
    <source>
        <dbReference type="Proteomes" id="UP001344658"/>
    </source>
</evidence>
<proteinExistence type="predicted"/>
<keyword evidence="3" id="KW-1185">Reference proteome</keyword>
<dbReference type="RefSeq" id="WP_330799944.1">
    <property type="nucleotide sequence ID" value="NZ_JAZEWV010000042.1"/>
</dbReference>
<sequence length="123" mass="13244">MSEPSKDPQTTPTPEDLREHVEQTRAELGETVAALSAKTDVTAQAKEKTAQVKEQVAVKASELKAKAKTTAAHAGEVWEEKAPEHVRQKAAEGTQVARDHRTALLAALGAITVALLVWRSRKG</sequence>